<dbReference type="InterPro" id="IPR004089">
    <property type="entry name" value="MCPsignal_dom"/>
</dbReference>
<dbReference type="PRINTS" id="PR00260">
    <property type="entry name" value="CHEMTRNSDUCR"/>
</dbReference>
<evidence type="ECO:0000259" key="5">
    <source>
        <dbReference type="PROSITE" id="PS50111"/>
    </source>
</evidence>
<reference evidence="7 8" key="1">
    <citation type="journal article" date="2014" name="PLoS ONE">
        <title>Genome Information of Methylobacterium oryzae, a Plant-Probiotic Methylotroph in the Phyllosphere.</title>
        <authorList>
            <person name="Kwak M.J."/>
            <person name="Jeong H."/>
            <person name="Madhaiyan M."/>
            <person name="Lee Y."/>
            <person name="Sa T.M."/>
            <person name="Oh T.K."/>
            <person name="Kim J.F."/>
        </authorList>
    </citation>
    <scope>NUCLEOTIDE SEQUENCE [LARGE SCALE GENOMIC DNA]</scope>
    <source>
        <strain evidence="7 8">CBMB20</strain>
    </source>
</reference>
<feature type="transmembrane region" description="Helical" evidence="4">
    <location>
        <begin position="184"/>
        <end position="204"/>
    </location>
</feature>
<dbReference type="HOGENOM" id="CLU_000445_107_27_5"/>
<protein>
    <submittedName>
        <fullName evidence="7">Methyl-accepting chemotaxis sensory transducer</fullName>
    </submittedName>
</protein>
<name>A0A089NXC8_9HYPH</name>
<organism evidence="7 8">
    <name type="scientific">Methylobacterium oryzae CBMB20</name>
    <dbReference type="NCBI Taxonomy" id="693986"/>
    <lineage>
        <taxon>Bacteria</taxon>
        <taxon>Pseudomonadati</taxon>
        <taxon>Pseudomonadota</taxon>
        <taxon>Alphaproteobacteria</taxon>
        <taxon>Hyphomicrobiales</taxon>
        <taxon>Methylobacteriaceae</taxon>
        <taxon>Methylobacterium</taxon>
    </lineage>
</organism>
<dbReference type="AlphaFoldDB" id="A0A089NXC8"/>
<dbReference type="PROSITE" id="PS50885">
    <property type="entry name" value="HAMP"/>
    <property type="match status" value="1"/>
</dbReference>
<dbReference type="Pfam" id="PF00672">
    <property type="entry name" value="HAMP"/>
    <property type="match status" value="1"/>
</dbReference>
<dbReference type="GO" id="GO:0007165">
    <property type="term" value="P:signal transduction"/>
    <property type="evidence" value="ECO:0007669"/>
    <property type="project" value="UniProtKB-KW"/>
</dbReference>
<dbReference type="PANTHER" id="PTHR32089">
    <property type="entry name" value="METHYL-ACCEPTING CHEMOTAXIS PROTEIN MCPB"/>
    <property type="match status" value="1"/>
</dbReference>
<feature type="domain" description="Methyl-accepting transducer" evidence="5">
    <location>
        <begin position="300"/>
        <end position="536"/>
    </location>
</feature>
<keyword evidence="4" id="KW-0472">Membrane</keyword>
<dbReference type="Gene3D" id="1.10.287.950">
    <property type="entry name" value="Methyl-accepting chemotaxis protein"/>
    <property type="match status" value="1"/>
</dbReference>
<dbReference type="PROSITE" id="PS50111">
    <property type="entry name" value="CHEMOTAXIS_TRANSDUC_2"/>
    <property type="match status" value="1"/>
</dbReference>
<evidence type="ECO:0000256" key="1">
    <source>
        <dbReference type="ARBA" id="ARBA00023224"/>
    </source>
</evidence>
<dbReference type="CDD" id="cd06225">
    <property type="entry name" value="HAMP"/>
    <property type="match status" value="1"/>
</dbReference>
<feature type="domain" description="HAMP" evidence="6">
    <location>
        <begin position="207"/>
        <end position="259"/>
    </location>
</feature>
<dbReference type="EMBL" id="CP003811">
    <property type="protein sequence ID" value="AIQ91215.1"/>
    <property type="molecule type" value="Genomic_DNA"/>
</dbReference>
<dbReference type="PANTHER" id="PTHR32089:SF112">
    <property type="entry name" value="LYSOZYME-LIKE PROTEIN-RELATED"/>
    <property type="match status" value="1"/>
</dbReference>
<dbReference type="SUPFAM" id="SSF58104">
    <property type="entry name" value="Methyl-accepting chemotaxis protein (MCP) signaling domain"/>
    <property type="match status" value="1"/>
</dbReference>
<gene>
    <name evidence="7" type="ORF">MOC_3460</name>
</gene>
<evidence type="ECO:0000256" key="3">
    <source>
        <dbReference type="PROSITE-ProRule" id="PRU00284"/>
    </source>
</evidence>
<sequence length="556" mass="57513">MKIGGKLLGFVGACSLTTLIVAGVSVATLRSFEHSLTSVENASIRALDAANFNRLAAEVTMDSRGVYASADRTEAAKYTAGIRKGLAEMDALRADWAPRVTEAERPLFDAMVRNAEAFRTLRSALAEAGDTTGPKAAAELGFNDANRANRKVFQASIDALVKQGRTEMAAIKSDTQALFQARTLLLLGLALAGTAICCALGLLIGQRQIARPLRAVSEAIQRLSRGDLTLPAIKPGRDEIGAIWTSMQVFSDTMREAETLRHEHERMRVDTAARKRSEMAGLADQFQSNLGGLVDHLAGAAAGLERAAATMAGNADHAGTQSQAVTRAAETTAYNVEAVAAATEELAATASEIGVQVTQTSTAAEGAVEATRRTRTSVQALARSAEGIGQVVSLISTIAGQTNLLALNATIEAARAGEAGRGFAVVATEVKDLATQTAKATEEIAGQIAAMRAATHEAVAAIEEIGGTIEQVHGIALGVAAAVEEQQLATQEIARSVSEAASGTRSVTETMALVLGAARETGASAAEVLAAAADIARRSNGLGSEVAGFVAQVRAA</sequence>
<dbReference type="RefSeq" id="WP_043351674.1">
    <property type="nucleotide sequence ID" value="NZ_CP003811.1"/>
</dbReference>
<keyword evidence="4" id="KW-1133">Transmembrane helix</keyword>
<dbReference type="InterPro" id="IPR004090">
    <property type="entry name" value="Chemotax_Me-accpt_rcpt"/>
</dbReference>
<keyword evidence="8" id="KW-1185">Reference proteome</keyword>
<dbReference type="Gene3D" id="6.10.340.10">
    <property type="match status" value="1"/>
</dbReference>
<evidence type="ECO:0000313" key="7">
    <source>
        <dbReference type="EMBL" id="AIQ91215.1"/>
    </source>
</evidence>
<dbReference type="Pfam" id="PF00015">
    <property type="entry name" value="MCPsignal"/>
    <property type="match status" value="1"/>
</dbReference>
<comment type="similarity">
    <text evidence="2">Belongs to the methyl-accepting chemotaxis (MCP) protein family.</text>
</comment>
<keyword evidence="1 3" id="KW-0807">Transducer</keyword>
<dbReference type="STRING" id="693986.MOC_3460"/>
<evidence type="ECO:0000259" key="6">
    <source>
        <dbReference type="PROSITE" id="PS50885"/>
    </source>
</evidence>
<dbReference type="Proteomes" id="UP000029492">
    <property type="component" value="Chromosome"/>
</dbReference>
<dbReference type="SMART" id="SM00283">
    <property type="entry name" value="MA"/>
    <property type="match status" value="1"/>
</dbReference>
<accession>A0A089NXC8</accession>
<evidence type="ECO:0000256" key="4">
    <source>
        <dbReference type="SAM" id="Phobius"/>
    </source>
</evidence>
<dbReference type="GO" id="GO:0016020">
    <property type="term" value="C:membrane"/>
    <property type="evidence" value="ECO:0007669"/>
    <property type="project" value="InterPro"/>
</dbReference>
<dbReference type="eggNOG" id="COG0840">
    <property type="taxonomic scope" value="Bacteria"/>
</dbReference>
<evidence type="ECO:0000256" key="2">
    <source>
        <dbReference type="ARBA" id="ARBA00029447"/>
    </source>
</evidence>
<dbReference type="GeneID" id="96603241"/>
<dbReference type="GO" id="GO:0006935">
    <property type="term" value="P:chemotaxis"/>
    <property type="evidence" value="ECO:0007669"/>
    <property type="project" value="InterPro"/>
</dbReference>
<dbReference type="KEGG" id="mor:MOC_3460"/>
<evidence type="ECO:0000313" key="8">
    <source>
        <dbReference type="Proteomes" id="UP000029492"/>
    </source>
</evidence>
<dbReference type="InterPro" id="IPR003660">
    <property type="entry name" value="HAMP_dom"/>
</dbReference>
<proteinExistence type="inferred from homology"/>
<dbReference type="SMART" id="SM00304">
    <property type="entry name" value="HAMP"/>
    <property type="match status" value="1"/>
</dbReference>
<keyword evidence="4" id="KW-0812">Transmembrane</keyword>
<dbReference type="GO" id="GO:0004888">
    <property type="term" value="F:transmembrane signaling receptor activity"/>
    <property type="evidence" value="ECO:0007669"/>
    <property type="project" value="InterPro"/>
</dbReference>